<dbReference type="EMBL" id="QAOG01000002">
    <property type="protein sequence ID" value="PTQ60849.1"/>
    <property type="molecule type" value="Genomic_DNA"/>
</dbReference>
<organism evidence="4 5">
    <name type="scientific">Sphingomonas aurantiaca</name>
    <dbReference type="NCBI Taxonomy" id="185949"/>
    <lineage>
        <taxon>Bacteria</taxon>
        <taxon>Pseudomonadati</taxon>
        <taxon>Pseudomonadota</taxon>
        <taxon>Alphaproteobacteria</taxon>
        <taxon>Sphingomonadales</taxon>
        <taxon>Sphingomonadaceae</taxon>
        <taxon>Sphingomonas</taxon>
    </lineage>
</organism>
<dbReference type="RefSeq" id="WP_107957134.1">
    <property type="nucleotide sequence ID" value="NZ_JASPFP010000001.1"/>
</dbReference>
<dbReference type="PANTHER" id="PTHR48106">
    <property type="entry name" value="QUINONE OXIDOREDUCTASE PIG3-RELATED"/>
    <property type="match status" value="1"/>
</dbReference>
<dbReference type="GO" id="GO:0005829">
    <property type="term" value="C:cytosol"/>
    <property type="evidence" value="ECO:0007669"/>
    <property type="project" value="TreeGrafter"/>
</dbReference>
<dbReference type="FunFam" id="3.40.50.720:FF:000053">
    <property type="entry name" value="Quinone oxidoreductase 1"/>
    <property type="match status" value="1"/>
</dbReference>
<dbReference type="Proteomes" id="UP000244189">
    <property type="component" value="Unassembled WGS sequence"/>
</dbReference>
<dbReference type="GO" id="GO:0003960">
    <property type="term" value="F:quinone reductase (NADPH) activity"/>
    <property type="evidence" value="ECO:0007669"/>
    <property type="project" value="InterPro"/>
</dbReference>
<dbReference type="InterPro" id="IPR013154">
    <property type="entry name" value="ADH-like_N"/>
</dbReference>
<dbReference type="Gene3D" id="3.40.50.720">
    <property type="entry name" value="NAD(P)-binding Rossmann-like Domain"/>
    <property type="match status" value="1"/>
</dbReference>
<dbReference type="AlphaFoldDB" id="A0A2T5GND8"/>
<dbReference type="GO" id="GO:0070402">
    <property type="term" value="F:NADPH binding"/>
    <property type="evidence" value="ECO:0007669"/>
    <property type="project" value="TreeGrafter"/>
</dbReference>
<evidence type="ECO:0000256" key="2">
    <source>
        <dbReference type="ARBA" id="ARBA00023002"/>
    </source>
</evidence>
<name>A0A2T5GND8_9SPHN</name>
<sequence length="325" mass="33909">MARVAFIEKTGGPEVIQWHDVTLPPPGKGEVWMRNTAVGLNYIDTYHRSGVYPVDLPSGLGSEAAGVVMAVGEGVTDFAPGDRVGTFGPSRGAYATERNVPANQLFKLPDTLDDRTAAAILLKGTTAEFLVERCAKVQAGQTVLVHAAAGGVGHILVGWLKAIGATVIASVGSEDKAARTRNAGADHVILHKSEDIAARVRQITEGKGVPIVLDGVGGATWTASLDSAARRGLIVSYGNAGGVVDGVNIGVLARKGSLFVTRPTLFDYYVTPEERQAGIARLFAMLDSGAITPEIGQTFALEDAADAHRAVESGDTWGSTLLLPS</sequence>
<dbReference type="PANTHER" id="PTHR48106:SF13">
    <property type="entry name" value="QUINONE OXIDOREDUCTASE-RELATED"/>
    <property type="match status" value="1"/>
</dbReference>
<dbReference type="CDD" id="cd05286">
    <property type="entry name" value="QOR2"/>
    <property type="match status" value="1"/>
</dbReference>
<protein>
    <submittedName>
        <fullName evidence="4">NADPH:quinone reductase-like Zn-dependent oxidoreductase</fullName>
    </submittedName>
</protein>
<gene>
    <name evidence="4" type="ORF">C8J26_1163</name>
</gene>
<dbReference type="SMART" id="SM00829">
    <property type="entry name" value="PKS_ER"/>
    <property type="match status" value="1"/>
</dbReference>
<dbReference type="Pfam" id="PF13602">
    <property type="entry name" value="ADH_zinc_N_2"/>
    <property type="match status" value="1"/>
</dbReference>
<dbReference type="SUPFAM" id="SSF51735">
    <property type="entry name" value="NAD(P)-binding Rossmann-fold domains"/>
    <property type="match status" value="1"/>
</dbReference>
<dbReference type="GO" id="GO:0035925">
    <property type="term" value="F:mRNA 3'-UTR AU-rich region binding"/>
    <property type="evidence" value="ECO:0007669"/>
    <property type="project" value="TreeGrafter"/>
</dbReference>
<accession>A0A2T5GND8</accession>
<keyword evidence="2" id="KW-0560">Oxidoreductase</keyword>
<dbReference type="Pfam" id="PF08240">
    <property type="entry name" value="ADH_N"/>
    <property type="match status" value="1"/>
</dbReference>
<keyword evidence="1" id="KW-0521">NADP</keyword>
<evidence type="ECO:0000259" key="3">
    <source>
        <dbReference type="SMART" id="SM00829"/>
    </source>
</evidence>
<comment type="caution">
    <text evidence="4">The sequence shown here is derived from an EMBL/GenBank/DDBJ whole genome shotgun (WGS) entry which is preliminary data.</text>
</comment>
<dbReference type="InterPro" id="IPR047618">
    <property type="entry name" value="QOR-like"/>
</dbReference>
<proteinExistence type="predicted"/>
<evidence type="ECO:0000313" key="5">
    <source>
        <dbReference type="Proteomes" id="UP000244189"/>
    </source>
</evidence>
<dbReference type="InterPro" id="IPR011032">
    <property type="entry name" value="GroES-like_sf"/>
</dbReference>
<dbReference type="SUPFAM" id="SSF50129">
    <property type="entry name" value="GroES-like"/>
    <property type="match status" value="1"/>
</dbReference>
<dbReference type="InterPro" id="IPR036291">
    <property type="entry name" value="NAD(P)-bd_dom_sf"/>
</dbReference>
<evidence type="ECO:0000256" key="1">
    <source>
        <dbReference type="ARBA" id="ARBA00022857"/>
    </source>
</evidence>
<reference evidence="4 5" key="1">
    <citation type="submission" date="2018-04" db="EMBL/GenBank/DDBJ databases">
        <title>Genomic Encyclopedia of Type Strains, Phase III (KMG-III): the genomes of soil and plant-associated and newly described type strains.</title>
        <authorList>
            <person name="Whitman W."/>
        </authorList>
    </citation>
    <scope>NUCLEOTIDE SEQUENCE [LARGE SCALE GENOMIC DNA]</scope>
    <source>
        <strain evidence="4 5">MA101b</strain>
    </source>
</reference>
<dbReference type="InterPro" id="IPR020843">
    <property type="entry name" value="ER"/>
</dbReference>
<feature type="domain" description="Enoyl reductase (ER)" evidence="3">
    <location>
        <begin position="11"/>
        <end position="322"/>
    </location>
</feature>
<dbReference type="Gene3D" id="3.90.180.10">
    <property type="entry name" value="Medium-chain alcohol dehydrogenases, catalytic domain"/>
    <property type="match status" value="1"/>
</dbReference>
<evidence type="ECO:0000313" key="4">
    <source>
        <dbReference type="EMBL" id="PTQ60849.1"/>
    </source>
</evidence>
<keyword evidence="5" id="KW-1185">Reference proteome</keyword>